<accession>A0A7X2N0N8</accession>
<keyword evidence="1" id="KW-0732">Signal</keyword>
<dbReference type="RefSeq" id="WP_154531974.1">
    <property type="nucleotide sequence ID" value="NZ_VULX01000021.1"/>
</dbReference>
<keyword evidence="4" id="KW-1185">Reference proteome</keyword>
<dbReference type="Proteomes" id="UP000460287">
    <property type="component" value="Unassembled WGS sequence"/>
</dbReference>
<evidence type="ECO:0000259" key="2">
    <source>
        <dbReference type="Pfam" id="PF03413"/>
    </source>
</evidence>
<feature type="domain" description="PepSY" evidence="2">
    <location>
        <begin position="131"/>
        <end position="193"/>
    </location>
</feature>
<dbReference type="Pfam" id="PF03413">
    <property type="entry name" value="PepSY"/>
    <property type="match status" value="2"/>
</dbReference>
<feature type="domain" description="PepSY" evidence="2">
    <location>
        <begin position="50"/>
        <end position="110"/>
    </location>
</feature>
<dbReference type="Gene3D" id="3.10.450.40">
    <property type="match status" value="2"/>
</dbReference>
<gene>
    <name evidence="3" type="ORF">FYJ33_11905</name>
</gene>
<evidence type="ECO:0000313" key="3">
    <source>
        <dbReference type="EMBL" id="MSR92075.1"/>
    </source>
</evidence>
<organism evidence="3 4">
    <name type="scientific">Inconstantimicrobium porci</name>
    <dbReference type="NCBI Taxonomy" id="2652291"/>
    <lineage>
        <taxon>Bacteria</taxon>
        <taxon>Bacillati</taxon>
        <taxon>Bacillota</taxon>
        <taxon>Clostridia</taxon>
        <taxon>Eubacteriales</taxon>
        <taxon>Clostridiaceae</taxon>
        <taxon>Inconstantimicrobium</taxon>
    </lineage>
</organism>
<reference evidence="3 4" key="1">
    <citation type="submission" date="2019-08" db="EMBL/GenBank/DDBJ databases">
        <title>In-depth cultivation of the pig gut microbiome towards novel bacterial diversity and tailored functional studies.</title>
        <authorList>
            <person name="Wylensek D."/>
            <person name="Hitch T.C.A."/>
            <person name="Clavel T."/>
        </authorList>
    </citation>
    <scope>NUCLEOTIDE SEQUENCE [LARGE SCALE GENOMIC DNA]</scope>
    <source>
        <strain evidence="3 4">WCA-383-APC-5B</strain>
    </source>
</reference>
<feature type="chain" id="PRO_5038930688" evidence="1">
    <location>
        <begin position="25"/>
        <end position="195"/>
    </location>
</feature>
<dbReference type="AlphaFoldDB" id="A0A7X2N0N8"/>
<sequence>MMKKMALLSIIMVISMGVAGCNNSAVPNDNNQTTNPGTTNSQSSNETGAIAIEEAKDIALNDAKLTRDNVTFIKAEKELDNGVEKYDIEFYSGNTEYNYEINAANGKIMEYDHDIKDFDIKNNQNSNNTAKITLEEAKNIAIKHANLLGEKVTFTKAERDLEDGVEVYELEFLYGNTKYDYEINATDGKIIGYTH</sequence>
<protein>
    <submittedName>
        <fullName evidence="3">Peptidase</fullName>
    </submittedName>
</protein>
<proteinExistence type="predicted"/>
<dbReference type="PROSITE" id="PS51257">
    <property type="entry name" value="PROKAR_LIPOPROTEIN"/>
    <property type="match status" value="1"/>
</dbReference>
<dbReference type="InterPro" id="IPR025711">
    <property type="entry name" value="PepSY"/>
</dbReference>
<evidence type="ECO:0000313" key="4">
    <source>
        <dbReference type="Proteomes" id="UP000460287"/>
    </source>
</evidence>
<comment type="caution">
    <text evidence="3">The sequence shown here is derived from an EMBL/GenBank/DDBJ whole genome shotgun (WGS) entry which is preliminary data.</text>
</comment>
<dbReference type="EMBL" id="VULX01000021">
    <property type="protein sequence ID" value="MSR92075.1"/>
    <property type="molecule type" value="Genomic_DNA"/>
</dbReference>
<evidence type="ECO:0000256" key="1">
    <source>
        <dbReference type="SAM" id="SignalP"/>
    </source>
</evidence>
<feature type="signal peptide" evidence="1">
    <location>
        <begin position="1"/>
        <end position="24"/>
    </location>
</feature>
<name>A0A7X2N0N8_9CLOT</name>